<name>A0ABV9ZT98_9ACTN</name>
<proteinExistence type="predicted"/>
<accession>A0ABV9ZT98</accession>
<evidence type="ECO:0000259" key="1">
    <source>
        <dbReference type="Pfam" id="PF13546"/>
    </source>
</evidence>
<keyword evidence="3" id="KW-1185">Reference proteome</keyword>
<gene>
    <name evidence="2" type="ORF">ACFPP6_07605</name>
</gene>
<reference evidence="3" key="1">
    <citation type="journal article" date="2019" name="Int. J. Syst. Evol. Microbiol.">
        <title>The Global Catalogue of Microorganisms (GCM) 10K type strain sequencing project: providing services to taxonomists for standard genome sequencing and annotation.</title>
        <authorList>
            <consortium name="The Broad Institute Genomics Platform"/>
            <consortium name="The Broad Institute Genome Sequencing Center for Infectious Disease"/>
            <person name="Wu L."/>
            <person name="Ma J."/>
        </authorList>
    </citation>
    <scope>NUCLEOTIDE SEQUENCE [LARGE SCALE GENOMIC DNA]</scope>
    <source>
        <strain evidence="3">CGMCC 4.1641</strain>
    </source>
</reference>
<protein>
    <submittedName>
        <fullName evidence="2">Transposase</fullName>
    </submittedName>
</protein>
<dbReference type="EMBL" id="JBHSKJ010000003">
    <property type="protein sequence ID" value="MFC5144547.1"/>
    <property type="molecule type" value="Genomic_DNA"/>
</dbReference>
<dbReference type="InterPro" id="IPR038721">
    <property type="entry name" value="IS701-like_DDE_dom"/>
</dbReference>
<comment type="caution">
    <text evidence="2">The sequence shown here is derived from an EMBL/GenBank/DDBJ whole genome shotgun (WGS) entry which is preliminary data.</text>
</comment>
<sequence>MPVPVPVPGGESTRPPWFATKTELARVLVTRALASPLPFSWVTADALYGQDWHFRRMIEDAGLGYVVAVPKSQQVRSLAGCWRIDQLIGDAPDDAWERLSCADGAKGPRLYDWAAAQLPAIPFFDSGERRTAGR</sequence>
<evidence type="ECO:0000313" key="3">
    <source>
        <dbReference type="Proteomes" id="UP001596222"/>
    </source>
</evidence>
<organism evidence="2 3">
    <name type="scientific">Streptomyces aureoversilis</name>
    <dbReference type="NCBI Taxonomy" id="67277"/>
    <lineage>
        <taxon>Bacteria</taxon>
        <taxon>Bacillati</taxon>
        <taxon>Actinomycetota</taxon>
        <taxon>Actinomycetes</taxon>
        <taxon>Kitasatosporales</taxon>
        <taxon>Streptomycetaceae</taxon>
        <taxon>Streptomyces</taxon>
    </lineage>
</organism>
<evidence type="ECO:0000313" key="2">
    <source>
        <dbReference type="EMBL" id="MFC5144547.1"/>
    </source>
</evidence>
<dbReference type="Pfam" id="PF13546">
    <property type="entry name" value="DDE_5"/>
    <property type="match status" value="1"/>
</dbReference>
<feature type="domain" description="Transposase IS701-like DDE" evidence="1">
    <location>
        <begin position="18"/>
        <end position="77"/>
    </location>
</feature>
<dbReference type="RefSeq" id="WP_382038438.1">
    <property type="nucleotide sequence ID" value="NZ_JBHSKJ010000003.1"/>
</dbReference>
<dbReference type="Proteomes" id="UP001596222">
    <property type="component" value="Unassembled WGS sequence"/>
</dbReference>